<protein>
    <submittedName>
        <fullName evidence="2">Uncharacterized protein</fullName>
    </submittedName>
</protein>
<evidence type="ECO:0000313" key="2">
    <source>
        <dbReference type="EMBL" id="GAI32870.1"/>
    </source>
</evidence>
<name>X1P1H0_9ZZZZ</name>
<proteinExistence type="predicted"/>
<keyword evidence="1" id="KW-0812">Transmembrane</keyword>
<evidence type="ECO:0000256" key="1">
    <source>
        <dbReference type="SAM" id="Phobius"/>
    </source>
</evidence>
<dbReference type="EMBL" id="BARV01030891">
    <property type="protein sequence ID" value="GAI32870.1"/>
    <property type="molecule type" value="Genomic_DNA"/>
</dbReference>
<keyword evidence="1" id="KW-0472">Membrane</keyword>
<keyword evidence="1" id="KW-1133">Transmembrane helix</keyword>
<gene>
    <name evidence="2" type="ORF">S06H3_48987</name>
</gene>
<comment type="caution">
    <text evidence="2">The sequence shown here is derived from an EMBL/GenBank/DDBJ whole genome shotgun (WGS) entry which is preliminary data.</text>
</comment>
<feature type="transmembrane region" description="Helical" evidence="1">
    <location>
        <begin position="6"/>
        <end position="36"/>
    </location>
</feature>
<organism evidence="2">
    <name type="scientific">marine sediment metagenome</name>
    <dbReference type="NCBI Taxonomy" id="412755"/>
    <lineage>
        <taxon>unclassified sequences</taxon>
        <taxon>metagenomes</taxon>
        <taxon>ecological metagenomes</taxon>
    </lineage>
</organism>
<reference evidence="2" key="1">
    <citation type="journal article" date="2014" name="Front. Microbiol.">
        <title>High frequency of phylogenetically diverse reductive dehalogenase-homologous genes in deep subseafloor sedimentary metagenomes.</title>
        <authorList>
            <person name="Kawai M."/>
            <person name="Futagami T."/>
            <person name="Toyoda A."/>
            <person name="Takaki Y."/>
            <person name="Nishi S."/>
            <person name="Hori S."/>
            <person name="Arai W."/>
            <person name="Tsubouchi T."/>
            <person name="Morono Y."/>
            <person name="Uchiyama I."/>
            <person name="Ito T."/>
            <person name="Fujiyama A."/>
            <person name="Inagaki F."/>
            <person name="Takami H."/>
        </authorList>
    </citation>
    <scope>NUCLEOTIDE SEQUENCE</scope>
    <source>
        <strain evidence="2">Expedition CK06-06</strain>
    </source>
</reference>
<feature type="transmembrane region" description="Helical" evidence="1">
    <location>
        <begin position="57"/>
        <end position="78"/>
    </location>
</feature>
<sequence length="80" mass="9087">MPAGFVIGWFAGFGMAFLIAFVILAIVGPIEFYLMYRGIRPWRFFKRRPPQLVAKIFLLEGYNAIGYYLLGALLGLLLNI</sequence>
<dbReference type="AlphaFoldDB" id="X1P1H0"/>
<accession>X1P1H0</accession>